<dbReference type="EMBL" id="CZQE01000010">
    <property type="protein sequence ID" value="CUS43138.1"/>
    <property type="molecule type" value="Genomic_DNA"/>
</dbReference>
<name>A0A160TGP2_9ZZZZ</name>
<organism evidence="1">
    <name type="scientific">hydrothermal vent metagenome</name>
    <dbReference type="NCBI Taxonomy" id="652676"/>
    <lineage>
        <taxon>unclassified sequences</taxon>
        <taxon>metagenomes</taxon>
        <taxon>ecological metagenomes</taxon>
    </lineage>
</organism>
<proteinExistence type="predicted"/>
<reference evidence="1" key="1">
    <citation type="submission" date="2015-10" db="EMBL/GenBank/DDBJ databases">
        <authorList>
            <person name="Gilbert D.G."/>
        </authorList>
    </citation>
    <scope>NUCLEOTIDE SEQUENCE</scope>
</reference>
<dbReference type="InterPro" id="IPR036390">
    <property type="entry name" value="WH_DNA-bd_sf"/>
</dbReference>
<evidence type="ECO:0008006" key="2">
    <source>
        <dbReference type="Google" id="ProtNLM"/>
    </source>
</evidence>
<protein>
    <recommendedName>
        <fullName evidence="2">HTH marR-type domain-containing protein</fullName>
    </recommendedName>
</protein>
<dbReference type="Gene3D" id="1.10.10.10">
    <property type="entry name" value="Winged helix-like DNA-binding domain superfamily/Winged helix DNA-binding domain"/>
    <property type="match status" value="1"/>
</dbReference>
<accession>A0A160TGP2</accession>
<gene>
    <name evidence="1" type="ORF">MGWOODY_Smn2473</name>
</gene>
<evidence type="ECO:0000313" key="1">
    <source>
        <dbReference type="EMBL" id="CUS43138.1"/>
    </source>
</evidence>
<sequence>MLIQELPVAHMRVGLRTEFGLIEKARHIHNQRRLRDEVLGNELFGDPGWDLMLDLYIAQASGKRVSVTSAAIGSGKPMSTGLRWVKLLIERSLVVREADPYDGRRSYLRLTSSAFDAMEDFLARC</sequence>
<dbReference type="SUPFAM" id="SSF46785">
    <property type="entry name" value="Winged helix' DNA-binding domain"/>
    <property type="match status" value="1"/>
</dbReference>
<dbReference type="AlphaFoldDB" id="A0A160TGP2"/>
<dbReference type="InterPro" id="IPR036388">
    <property type="entry name" value="WH-like_DNA-bd_sf"/>
</dbReference>